<keyword evidence="4" id="KW-0411">Iron-sulfur</keyword>
<evidence type="ECO:0000259" key="5">
    <source>
        <dbReference type="PROSITE" id="PS51296"/>
    </source>
</evidence>
<evidence type="ECO:0000256" key="1">
    <source>
        <dbReference type="ARBA" id="ARBA00022714"/>
    </source>
</evidence>
<gene>
    <name evidence="6" type="ORF">J2S76_001161</name>
</gene>
<organism evidence="6 7">
    <name type="scientific">Ancylobacter vacuolatus</name>
    <dbReference type="NCBI Taxonomy" id="223389"/>
    <lineage>
        <taxon>Bacteria</taxon>
        <taxon>Pseudomonadati</taxon>
        <taxon>Pseudomonadota</taxon>
        <taxon>Alphaproteobacteria</taxon>
        <taxon>Hyphomicrobiales</taxon>
        <taxon>Xanthobacteraceae</taxon>
        <taxon>Ancylobacter</taxon>
    </lineage>
</organism>
<evidence type="ECO:0000256" key="4">
    <source>
        <dbReference type="ARBA" id="ARBA00023014"/>
    </source>
</evidence>
<evidence type="ECO:0000256" key="3">
    <source>
        <dbReference type="ARBA" id="ARBA00023004"/>
    </source>
</evidence>
<keyword evidence="7" id="KW-1185">Reference proteome</keyword>
<dbReference type="CDD" id="cd03467">
    <property type="entry name" value="Rieske"/>
    <property type="match status" value="1"/>
</dbReference>
<name>A0ABU0DE95_9HYPH</name>
<dbReference type="Proteomes" id="UP001238467">
    <property type="component" value="Unassembled WGS sequence"/>
</dbReference>
<dbReference type="EMBL" id="JAUSUH010000002">
    <property type="protein sequence ID" value="MDQ0346744.1"/>
    <property type="molecule type" value="Genomic_DNA"/>
</dbReference>
<dbReference type="InterPro" id="IPR036922">
    <property type="entry name" value="Rieske_2Fe-2S_sf"/>
</dbReference>
<dbReference type="PROSITE" id="PS51296">
    <property type="entry name" value="RIESKE"/>
    <property type="match status" value="1"/>
</dbReference>
<keyword evidence="3" id="KW-0408">Iron</keyword>
<accession>A0ABU0DE95</accession>
<sequence length="121" mass="13602">MNELYVCKVGELDDGGVRIVGEPGHRIGVMLHDGEYLAYLNRCPHQGGPACEGMRIPQVQDVIDEAGLFVGQRYDESDLHIVCPWHGYEFHIKTGEHVCNSAVRLRKYATVVREGGIYVQY</sequence>
<dbReference type="Pfam" id="PF00355">
    <property type="entry name" value="Rieske"/>
    <property type="match status" value="1"/>
</dbReference>
<reference evidence="6 7" key="1">
    <citation type="submission" date="2023-07" db="EMBL/GenBank/DDBJ databases">
        <title>Genomic Encyclopedia of Type Strains, Phase IV (KMG-IV): sequencing the most valuable type-strain genomes for metagenomic binning, comparative biology and taxonomic classification.</title>
        <authorList>
            <person name="Goeker M."/>
        </authorList>
    </citation>
    <scope>NUCLEOTIDE SEQUENCE [LARGE SCALE GENOMIC DNA]</scope>
    <source>
        <strain evidence="6 7">DSM 1277</strain>
    </source>
</reference>
<dbReference type="PANTHER" id="PTHR21496:SF23">
    <property type="entry name" value="3-PHENYLPROPIONATE_CINNAMIC ACID DIOXYGENASE FERREDOXIN SUBUNIT"/>
    <property type="match status" value="1"/>
</dbReference>
<keyword evidence="2" id="KW-0479">Metal-binding</keyword>
<proteinExistence type="predicted"/>
<evidence type="ECO:0000256" key="2">
    <source>
        <dbReference type="ARBA" id="ARBA00022723"/>
    </source>
</evidence>
<evidence type="ECO:0000313" key="7">
    <source>
        <dbReference type="Proteomes" id="UP001238467"/>
    </source>
</evidence>
<protein>
    <submittedName>
        <fullName evidence="6">Nitrite reductase/ring-hydroxylating ferredoxin subunit</fullName>
    </submittedName>
</protein>
<evidence type="ECO:0000313" key="6">
    <source>
        <dbReference type="EMBL" id="MDQ0346744.1"/>
    </source>
</evidence>
<dbReference type="Gene3D" id="2.102.10.10">
    <property type="entry name" value="Rieske [2Fe-2S] iron-sulphur domain"/>
    <property type="match status" value="1"/>
</dbReference>
<feature type="domain" description="Rieske" evidence="5">
    <location>
        <begin position="4"/>
        <end position="119"/>
    </location>
</feature>
<dbReference type="PANTHER" id="PTHR21496">
    <property type="entry name" value="FERREDOXIN-RELATED"/>
    <property type="match status" value="1"/>
</dbReference>
<keyword evidence="1" id="KW-0001">2Fe-2S</keyword>
<dbReference type="InterPro" id="IPR017941">
    <property type="entry name" value="Rieske_2Fe-2S"/>
</dbReference>
<dbReference type="SUPFAM" id="SSF50022">
    <property type="entry name" value="ISP domain"/>
    <property type="match status" value="1"/>
</dbReference>
<dbReference type="RefSeq" id="WP_307058397.1">
    <property type="nucleotide sequence ID" value="NZ_JAUSUH010000002.1"/>
</dbReference>
<comment type="caution">
    <text evidence="6">The sequence shown here is derived from an EMBL/GenBank/DDBJ whole genome shotgun (WGS) entry which is preliminary data.</text>
</comment>